<dbReference type="Gene3D" id="2.60.120.200">
    <property type="match status" value="3"/>
</dbReference>
<dbReference type="AlphaFoldDB" id="A0A2T5BZE0"/>
<dbReference type="Pfam" id="PF13385">
    <property type="entry name" value="Laminin_G_3"/>
    <property type="match status" value="3"/>
</dbReference>
<dbReference type="Proteomes" id="UP000243525">
    <property type="component" value="Unassembled WGS sequence"/>
</dbReference>
<gene>
    <name evidence="1" type="ORF">C8N47_11576</name>
</gene>
<dbReference type="SUPFAM" id="SSF49899">
    <property type="entry name" value="Concanavalin A-like lectins/glucanases"/>
    <property type="match status" value="3"/>
</dbReference>
<protein>
    <submittedName>
        <fullName evidence="1">Concanavalin A-like lectin/glucanase superfamily protein</fullName>
    </submittedName>
</protein>
<reference evidence="1 2" key="1">
    <citation type="submission" date="2018-04" db="EMBL/GenBank/DDBJ databases">
        <title>Genomic Encyclopedia of Archaeal and Bacterial Type Strains, Phase II (KMG-II): from individual species to whole genera.</title>
        <authorList>
            <person name="Goeker M."/>
        </authorList>
    </citation>
    <scope>NUCLEOTIDE SEQUENCE [LARGE SCALE GENOMIC DNA]</scope>
    <source>
        <strain evidence="1 2">DSM 28823</strain>
    </source>
</reference>
<comment type="caution">
    <text evidence="1">The sequence shown here is derived from an EMBL/GenBank/DDBJ whole genome shotgun (WGS) entry which is preliminary data.</text>
</comment>
<dbReference type="EMBL" id="QAAD01000015">
    <property type="protein sequence ID" value="PTN07633.1"/>
    <property type="molecule type" value="Genomic_DNA"/>
</dbReference>
<dbReference type="InterPro" id="IPR013320">
    <property type="entry name" value="ConA-like_dom_sf"/>
</dbReference>
<organism evidence="1 2">
    <name type="scientific">Mangrovibacterium marinum</name>
    <dbReference type="NCBI Taxonomy" id="1639118"/>
    <lineage>
        <taxon>Bacteria</taxon>
        <taxon>Pseudomonadati</taxon>
        <taxon>Bacteroidota</taxon>
        <taxon>Bacteroidia</taxon>
        <taxon>Marinilabiliales</taxon>
        <taxon>Prolixibacteraceae</taxon>
        <taxon>Mangrovibacterium</taxon>
    </lineage>
</organism>
<dbReference type="PANTHER" id="PTHR13743:SF123">
    <property type="entry name" value="PROTEIN FAN"/>
    <property type="match status" value="1"/>
</dbReference>
<evidence type="ECO:0000313" key="2">
    <source>
        <dbReference type="Proteomes" id="UP000243525"/>
    </source>
</evidence>
<keyword evidence="2" id="KW-1185">Reference proteome</keyword>
<accession>A0A2T5BZE0</accession>
<sequence>MMLVILGLLGLWSCQEWGEMDPPAGNQVFPKLVLKGDFRFSAEFPEEVTLGAFEGGVNPSIIVDDSLGYVAGLSTGYIKVDNPLFDASLQKGFSLTIWVKVSDTNPDDAALFSFSNDEGTTLYMTENGSLTYATSEGTTSNSISEDLFTANEWHYLAITIETDGYVVNVDGVEKLNVTSSGIDFQQVIDAVPSLRSFYLGYGSGIAPDAIWMDNIRVFRNLITADYIEIPEVINDAGIVLPTPVYYQNFEFGLTTETIMGTGAVVTDDSDDNPYFGKVYYNAGSPEIALQRTNYLQLPSDIFSKVTNSGSNEMTISFWVNNGEAASSSYYWSPLFAAYNAAPESGANYPPFFALQARLATMINTNGKDNVGDKWCDFTDAQNDAGENTVDVTWLDGDWHFYTAVWTTTTVSIYVDGVAKNTWTVDGSSAGNFISSPMTEGSLLQYICLGGNQGWTWGDPDVPYKFDDVAIYSEALSVTQIEQIISEKYTHPDVLPTPVYAQDFENGLTSEQIVGSGEIVADDSDDSQHFGQVFYNVGANGTEAQRSNYLLLPSNVFSNITNAQTNEMTISFWVNQGTADTGFNWYPMFSAYGAAPVDNSNTTPMMILQSRLVAQVNCPGGEWCDFTDSQNDEGVNYAVNDWLHDGAWHFYTAVWTSTTLTIYVDGVVRNSWTVDGVTTDGEYISGPLTQGNLLPYVCLGGNQAWNWGDNDPSYKFDDVAIYSVALSESQIADIMTAKYATE</sequence>
<name>A0A2T5BZE0_9BACT</name>
<dbReference type="GO" id="GO:0005975">
    <property type="term" value="P:carbohydrate metabolic process"/>
    <property type="evidence" value="ECO:0007669"/>
    <property type="project" value="UniProtKB-ARBA"/>
</dbReference>
<dbReference type="PANTHER" id="PTHR13743">
    <property type="entry name" value="BEIGE/BEACH-RELATED"/>
    <property type="match status" value="1"/>
</dbReference>
<evidence type="ECO:0000313" key="1">
    <source>
        <dbReference type="EMBL" id="PTN07633.1"/>
    </source>
</evidence>
<dbReference type="GO" id="GO:0030246">
    <property type="term" value="F:carbohydrate binding"/>
    <property type="evidence" value="ECO:0007669"/>
    <property type="project" value="UniProtKB-KW"/>
</dbReference>
<dbReference type="InterPro" id="IPR050865">
    <property type="entry name" value="BEACH_Domain"/>
</dbReference>
<proteinExistence type="predicted"/>
<keyword evidence="1" id="KW-0430">Lectin</keyword>
<dbReference type="GO" id="GO:0004553">
    <property type="term" value="F:hydrolase activity, hydrolyzing O-glycosyl compounds"/>
    <property type="evidence" value="ECO:0007669"/>
    <property type="project" value="UniProtKB-ARBA"/>
</dbReference>